<accession>A0AAV7XRN2</accession>
<protein>
    <submittedName>
        <fullName evidence="2">Uncharacterized protein</fullName>
    </submittedName>
</protein>
<keyword evidence="1" id="KW-0472">Membrane</keyword>
<dbReference type="AlphaFoldDB" id="A0AAV7XRN2"/>
<evidence type="ECO:0000256" key="1">
    <source>
        <dbReference type="SAM" id="Phobius"/>
    </source>
</evidence>
<feature type="transmembrane region" description="Helical" evidence="1">
    <location>
        <begin position="216"/>
        <end position="234"/>
    </location>
</feature>
<keyword evidence="1" id="KW-1133">Transmembrane helix</keyword>
<comment type="caution">
    <text evidence="2">The sequence shown here is derived from an EMBL/GenBank/DDBJ whole genome shotgun (WGS) entry which is preliminary data.</text>
</comment>
<dbReference type="EMBL" id="JAPTSV010000004">
    <property type="protein sequence ID" value="KAJ1528935.1"/>
    <property type="molecule type" value="Genomic_DNA"/>
</dbReference>
<organism evidence="2 3">
    <name type="scientific">Megalurothrips usitatus</name>
    <name type="common">bean blossom thrips</name>
    <dbReference type="NCBI Taxonomy" id="439358"/>
    <lineage>
        <taxon>Eukaryota</taxon>
        <taxon>Metazoa</taxon>
        <taxon>Ecdysozoa</taxon>
        <taxon>Arthropoda</taxon>
        <taxon>Hexapoda</taxon>
        <taxon>Insecta</taxon>
        <taxon>Pterygota</taxon>
        <taxon>Neoptera</taxon>
        <taxon>Paraneoptera</taxon>
        <taxon>Thysanoptera</taxon>
        <taxon>Terebrantia</taxon>
        <taxon>Thripoidea</taxon>
        <taxon>Thripidae</taxon>
        <taxon>Megalurothrips</taxon>
    </lineage>
</organism>
<reference evidence="2" key="1">
    <citation type="submission" date="2022-12" db="EMBL/GenBank/DDBJ databases">
        <title>Chromosome-level genome assembly of the bean flower thrips Megalurothrips usitatus.</title>
        <authorList>
            <person name="Ma L."/>
            <person name="Liu Q."/>
            <person name="Li H."/>
            <person name="Cai W."/>
        </authorList>
    </citation>
    <scope>NUCLEOTIDE SEQUENCE</scope>
    <source>
        <strain evidence="2">Cailab_2022a</strain>
    </source>
</reference>
<feature type="transmembrane region" description="Helical" evidence="1">
    <location>
        <begin position="20"/>
        <end position="42"/>
    </location>
</feature>
<keyword evidence="3" id="KW-1185">Reference proteome</keyword>
<sequence>MGENGTYFTWLDTVFQIPVWLYRWLEFMFVLSIAAVLGALSADVRRTCTSRRQEDCNISSQSSTYRSLDCSHGWAGIRVRQRIVQDLAAKATQVQTHNLLASVLFDTLDGTWALGEALSHAVRTGTWTDLFWASVYLGGSRMGAVVLICGVIGWRSTEVKRTREEIQRSLIHSESTPKTQNSPNGAIRQMRHMLWDVERQDGRCEMAGLFFLDKDTAMLILGVAATYTVVMFQFDVYATTKTPEALDHQCTYPNYSQTDEA</sequence>
<name>A0AAV7XRN2_9NEOP</name>
<keyword evidence="1" id="KW-0812">Transmembrane</keyword>
<gene>
    <name evidence="2" type="ORF">ONE63_007304</name>
</gene>
<proteinExistence type="predicted"/>
<dbReference type="Proteomes" id="UP001075354">
    <property type="component" value="Chromosome 4"/>
</dbReference>
<evidence type="ECO:0000313" key="3">
    <source>
        <dbReference type="Proteomes" id="UP001075354"/>
    </source>
</evidence>
<evidence type="ECO:0000313" key="2">
    <source>
        <dbReference type="EMBL" id="KAJ1528935.1"/>
    </source>
</evidence>